<reference evidence="1 2" key="1">
    <citation type="submission" date="2013-07" db="EMBL/GenBank/DDBJ databases">
        <title>Comparative Genomic and Metabolomic Analysis of Twelve Strains of Pseudoalteromonas luteoviolacea.</title>
        <authorList>
            <person name="Vynne N.G."/>
            <person name="Mansson M."/>
            <person name="Gram L."/>
        </authorList>
    </citation>
    <scope>NUCLEOTIDE SEQUENCE [LARGE SCALE GENOMIC DNA]</scope>
    <source>
        <strain evidence="1 2">DSM 6061</strain>
    </source>
</reference>
<keyword evidence="2" id="KW-1185">Reference proteome</keyword>
<dbReference type="InterPro" id="IPR021559">
    <property type="entry name" value="DUF3019"/>
</dbReference>
<accession>A0A161ZRR2</accession>
<dbReference type="AlphaFoldDB" id="A0A161ZRR2"/>
<comment type="caution">
    <text evidence="1">The sequence shown here is derived from an EMBL/GenBank/DDBJ whole genome shotgun (WGS) entry which is preliminary data.</text>
</comment>
<name>A0A161ZRR2_9GAMM</name>
<dbReference type="RefSeq" id="WP_081215950.1">
    <property type="nucleotide sequence ID" value="NZ_AQHB01000049.1"/>
</dbReference>
<dbReference type="Proteomes" id="UP000076643">
    <property type="component" value="Unassembled WGS sequence"/>
</dbReference>
<evidence type="ECO:0000313" key="2">
    <source>
        <dbReference type="Proteomes" id="UP000076643"/>
    </source>
</evidence>
<proteinExistence type="predicted"/>
<protein>
    <recommendedName>
        <fullName evidence="3">DUF3019 domain-containing protein</fullName>
    </recommendedName>
</protein>
<sequence length="134" mass="15258">MSFKWTYPLIASACLVATKTSSVYAEPQKNKAELKIKPMICMVKSIGQVCEMTIAVQWQAVAVEDVCLYQDKHILQCWQDTRQAKAKLSVSLGQDMVFSLKNAQMETLASQKVKVNAAISRKYRRKLKSDWSFF</sequence>
<evidence type="ECO:0000313" key="1">
    <source>
        <dbReference type="EMBL" id="KZN29745.1"/>
    </source>
</evidence>
<dbReference type="EMBL" id="AUYB01000158">
    <property type="protein sequence ID" value="KZN29745.1"/>
    <property type="molecule type" value="Genomic_DNA"/>
</dbReference>
<organism evidence="1 2">
    <name type="scientific">Pseudoalteromonas luteoviolacea DSM 6061</name>
    <dbReference type="NCBI Taxonomy" id="1365250"/>
    <lineage>
        <taxon>Bacteria</taxon>
        <taxon>Pseudomonadati</taxon>
        <taxon>Pseudomonadota</taxon>
        <taxon>Gammaproteobacteria</taxon>
        <taxon>Alteromonadales</taxon>
        <taxon>Pseudoalteromonadaceae</taxon>
        <taxon>Pseudoalteromonas</taxon>
    </lineage>
</organism>
<evidence type="ECO:0008006" key="3">
    <source>
        <dbReference type="Google" id="ProtNLM"/>
    </source>
</evidence>
<dbReference type="PATRIC" id="fig|1365250.3.peg.5142"/>
<dbReference type="Pfam" id="PF11456">
    <property type="entry name" value="DUF3019"/>
    <property type="match status" value="1"/>
</dbReference>
<gene>
    <name evidence="1" type="ORF">N475_05455</name>
</gene>